<feature type="region of interest" description="Disordered" evidence="1">
    <location>
        <begin position="13"/>
        <end position="35"/>
    </location>
</feature>
<protein>
    <submittedName>
        <fullName evidence="3">Helix-turn-helix transcriptional regulator</fullName>
    </submittedName>
</protein>
<name>A0ABV4H2Z1_9ACTN</name>
<proteinExistence type="predicted"/>
<dbReference type="InterPro" id="IPR010982">
    <property type="entry name" value="Lambda_DNA-bd_dom_sf"/>
</dbReference>
<dbReference type="PANTHER" id="PTHR35010">
    <property type="entry name" value="BLL4672 PROTEIN-RELATED"/>
    <property type="match status" value="1"/>
</dbReference>
<feature type="region of interest" description="Disordered" evidence="1">
    <location>
        <begin position="317"/>
        <end position="346"/>
    </location>
</feature>
<feature type="domain" description="HTH cro/C1-type" evidence="2">
    <location>
        <begin position="58"/>
        <end position="131"/>
    </location>
</feature>
<comment type="caution">
    <text evidence="3">The sequence shown here is derived from an EMBL/GenBank/DDBJ whole genome shotgun (WGS) entry which is preliminary data.</text>
</comment>
<reference evidence="3 4" key="1">
    <citation type="submission" date="2024-07" db="EMBL/GenBank/DDBJ databases">
        <authorList>
            <person name="Thanompreechachai J."/>
            <person name="Duangmal K."/>
        </authorList>
    </citation>
    <scope>NUCLEOTIDE SEQUENCE [LARGE SCALE GENOMIC DNA]</scope>
    <source>
        <strain evidence="3 4">LSe6-4</strain>
    </source>
</reference>
<dbReference type="EMBL" id="JBGFTU010000008">
    <property type="protein sequence ID" value="MEZ0164810.1"/>
    <property type="molecule type" value="Genomic_DNA"/>
</dbReference>
<evidence type="ECO:0000256" key="1">
    <source>
        <dbReference type="SAM" id="MobiDB-lite"/>
    </source>
</evidence>
<dbReference type="InterPro" id="IPR041413">
    <property type="entry name" value="MLTR_LBD"/>
</dbReference>
<keyword evidence="4" id="KW-1185">Reference proteome</keyword>
<evidence type="ECO:0000259" key="2">
    <source>
        <dbReference type="SMART" id="SM00530"/>
    </source>
</evidence>
<evidence type="ECO:0000313" key="4">
    <source>
        <dbReference type="Proteomes" id="UP001565927"/>
    </source>
</evidence>
<dbReference type="SUPFAM" id="SSF47413">
    <property type="entry name" value="lambda repressor-like DNA-binding domains"/>
    <property type="match status" value="1"/>
</dbReference>
<accession>A0ABV4H2Z1</accession>
<gene>
    <name evidence="3" type="ORF">AB2L27_08530</name>
</gene>
<feature type="compositionally biased region" description="Basic and acidic residues" evidence="1">
    <location>
        <begin position="317"/>
        <end position="328"/>
    </location>
</feature>
<organism evidence="3 4">
    <name type="scientific">Kineococcus halophytocola</name>
    <dbReference type="NCBI Taxonomy" id="3234027"/>
    <lineage>
        <taxon>Bacteria</taxon>
        <taxon>Bacillati</taxon>
        <taxon>Actinomycetota</taxon>
        <taxon>Actinomycetes</taxon>
        <taxon>Kineosporiales</taxon>
        <taxon>Kineosporiaceae</taxon>
        <taxon>Kineococcus</taxon>
    </lineage>
</organism>
<dbReference type="Pfam" id="PF13560">
    <property type="entry name" value="HTH_31"/>
    <property type="match status" value="1"/>
</dbReference>
<sequence length="346" mass="36873">MISTVVMPVSLGAGSRRCQGRPSGGPAVPGTGDRAPSRARWARLTAGTSPDRAELAAALRQWRARLGPGDVGLAAGTSRRRTPGLRREEVALVADLSVDYVVRLEQGRGPHPSPAVLTALAGALRLSAAETAHLFALAGTPRPPDRRIVDTVRPSVRRLLDRMRDLPAMVADARGDVLAWNDLATAVLGDLAAVPPHRRTHLWLHFVGVEGFTSRLVLDGDDGPRLDRAAVAVARAALARHPDDVRLRGTVKELRGCVPRFAALWDERPVEPRHSDVKSYDVPGLGRLTLDCESLTVPDDDQPLVVYSAAPVSPSDRLLDRLRARTGDGEETSAATGVSAGSPAAR</sequence>
<dbReference type="Gene3D" id="1.10.260.40">
    <property type="entry name" value="lambda repressor-like DNA-binding domains"/>
    <property type="match status" value="1"/>
</dbReference>
<dbReference type="Gene3D" id="3.30.450.180">
    <property type="match status" value="1"/>
</dbReference>
<dbReference type="Proteomes" id="UP001565927">
    <property type="component" value="Unassembled WGS sequence"/>
</dbReference>
<dbReference type="PANTHER" id="PTHR35010:SF2">
    <property type="entry name" value="BLL4672 PROTEIN"/>
    <property type="match status" value="1"/>
</dbReference>
<dbReference type="SMART" id="SM00530">
    <property type="entry name" value="HTH_XRE"/>
    <property type="match status" value="1"/>
</dbReference>
<dbReference type="CDD" id="cd00093">
    <property type="entry name" value="HTH_XRE"/>
    <property type="match status" value="1"/>
</dbReference>
<dbReference type="RefSeq" id="WP_370441054.1">
    <property type="nucleotide sequence ID" value="NZ_JBGFTU010000008.1"/>
</dbReference>
<dbReference type="InterPro" id="IPR001387">
    <property type="entry name" value="Cro/C1-type_HTH"/>
</dbReference>
<evidence type="ECO:0000313" key="3">
    <source>
        <dbReference type="EMBL" id="MEZ0164810.1"/>
    </source>
</evidence>
<dbReference type="Pfam" id="PF17765">
    <property type="entry name" value="MLTR_LBD"/>
    <property type="match status" value="1"/>
</dbReference>